<dbReference type="InterPro" id="IPR000312">
    <property type="entry name" value="Glycosyl_Trfase_fam3"/>
</dbReference>
<comment type="caution">
    <text evidence="5">The sequence shown here is derived from an EMBL/GenBank/DDBJ whole genome shotgun (WGS) entry which is preliminary data.</text>
</comment>
<proteinExistence type="predicted"/>
<accession>A0ABQ9FCM7</accession>
<dbReference type="Proteomes" id="UP001217089">
    <property type="component" value="Unassembled WGS sequence"/>
</dbReference>
<dbReference type="SUPFAM" id="SSF52418">
    <property type="entry name" value="Nucleoside phosphorylase/phosphoribosyltransferase catalytic domain"/>
    <property type="match status" value="1"/>
</dbReference>
<dbReference type="EMBL" id="JARBDR010000337">
    <property type="protein sequence ID" value="KAJ8315083.1"/>
    <property type="molecule type" value="Genomic_DNA"/>
</dbReference>
<protein>
    <recommendedName>
        <fullName evidence="4">Glycosyl transferase family 3 domain-containing protein</fullName>
    </recommendedName>
</protein>
<dbReference type="Gene3D" id="3.40.1030.10">
    <property type="entry name" value="Nucleoside phosphorylase/phosphoribosyltransferase catalytic domain"/>
    <property type="match status" value="1"/>
</dbReference>
<organism evidence="5 6">
    <name type="scientific">Tegillarca granosa</name>
    <name type="common">Malaysian cockle</name>
    <name type="synonym">Anadara granosa</name>
    <dbReference type="NCBI Taxonomy" id="220873"/>
    <lineage>
        <taxon>Eukaryota</taxon>
        <taxon>Metazoa</taxon>
        <taxon>Spiralia</taxon>
        <taxon>Lophotrochozoa</taxon>
        <taxon>Mollusca</taxon>
        <taxon>Bivalvia</taxon>
        <taxon>Autobranchia</taxon>
        <taxon>Pteriomorphia</taxon>
        <taxon>Arcoida</taxon>
        <taxon>Arcoidea</taxon>
        <taxon>Arcidae</taxon>
        <taxon>Tegillarca</taxon>
    </lineage>
</organism>
<feature type="domain" description="Glycosyl transferase family 3" evidence="4">
    <location>
        <begin position="100"/>
        <end position="301"/>
    </location>
</feature>
<dbReference type="PANTHER" id="PTHR10515:SF0">
    <property type="entry name" value="THYMIDINE PHOSPHORYLASE"/>
    <property type="match status" value="1"/>
</dbReference>
<evidence type="ECO:0000256" key="1">
    <source>
        <dbReference type="ARBA" id="ARBA00022676"/>
    </source>
</evidence>
<dbReference type="InterPro" id="IPR000053">
    <property type="entry name" value="Thymidine/pyrmidine_PPase"/>
</dbReference>
<dbReference type="PANTHER" id="PTHR10515">
    <property type="entry name" value="THYMIDINE PHOSPHORYLASE"/>
    <property type="match status" value="1"/>
</dbReference>
<feature type="compositionally biased region" description="Acidic residues" evidence="3">
    <location>
        <begin position="53"/>
        <end position="90"/>
    </location>
</feature>
<dbReference type="PROSITE" id="PS00647">
    <property type="entry name" value="THYMID_PHOSPHORYLASE"/>
    <property type="match status" value="1"/>
</dbReference>
<dbReference type="Pfam" id="PF00591">
    <property type="entry name" value="Glycos_transf_3"/>
    <property type="match status" value="1"/>
</dbReference>
<keyword evidence="1" id="KW-0328">Glycosyltransferase</keyword>
<feature type="compositionally biased region" description="Basic and acidic residues" evidence="3">
    <location>
        <begin position="91"/>
        <end position="101"/>
    </location>
</feature>
<evidence type="ECO:0000259" key="4">
    <source>
        <dbReference type="Pfam" id="PF00591"/>
    </source>
</evidence>
<dbReference type="InterPro" id="IPR017872">
    <property type="entry name" value="Pyrmidine_PPase_CS"/>
</dbReference>
<evidence type="ECO:0000256" key="2">
    <source>
        <dbReference type="ARBA" id="ARBA00022679"/>
    </source>
</evidence>
<evidence type="ECO:0000313" key="6">
    <source>
        <dbReference type="Proteomes" id="UP001217089"/>
    </source>
</evidence>
<feature type="compositionally biased region" description="Basic and acidic residues" evidence="3">
    <location>
        <begin position="38"/>
        <end position="52"/>
    </location>
</feature>
<dbReference type="NCBIfam" id="NF004490">
    <property type="entry name" value="PRK05820.1"/>
    <property type="match status" value="1"/>
</dbReference>
<gene>
    <name evidence="5" type="ORF">KUTeg_007233</name>
</gene>
<name>A0ABQ9FCM7_TEGGR</name>
<evidence type="ECO:0000313" key="5">
    <source>
        <dbReference type="EMBL" id="KAJ8315083.1"/>
    </source>
</evidence>
<dbReference type="InterPro" id="IPR035902">
    <property type="entry name" value="Nuc_phospho_transferase"/>
</dbReference>
<keyword evidence="6" id="KW-1185">Reference proteome</keyword>
<keyword evidence="2" id="KW-0808">Transferase</keyword>
<evidence type="ECO:0000256" key="3">
    <source>
        <dbReference type="SAM" id="MobiDB-lite"/>
    </source>
</evidence>
<reference evidence="5 6" key="1">
    <citation type="submission" date="2022-12" db="EMBL/GenBank/DDBJ databases">
        <title>Chromosome-level genome of Tegillarca granosa.</title>
        <authorList>
            <person name="Kim J."/>
        </authorList>
    </citation>
    <scope>NUCLEOTIDE SEQUENCE [LARGE SCALE GENOMIC DNA]</scope>
    <source>
        <strain evidence="5">Teg-2019</strain>
        <tissue evidence="5">Adductor muscle</tissue>
    </source>
</reference>
<feature type="region of interest" description="Disordered" evidence="3">
    <location>
        <begin position="14"/>
        <end position="104"/>
    </location>
</feature>
<feature type="compositionally biased region" description="Acidic residues" evidence="3">
    <location>
        <begin position="24"/>
        <end position="37"/>
    </location>
</feature>
<sequence>MVHFTTISLTPIYGKLNKKPCSDYVDDDDDDDGDYDGDDGHDHDDYDSHDHDDDGDDNDGGVDDDDGDDDDDDDDDDGDDVGDDYDDDDHDHDPAKQREIKVPMVSGRGLAHTGGTLDKLEAIPGFTVSVSADRMQAILDKVGCCIVGQTSSLVPADKKMYAIRDVTATVDHDGLIAASIISKKAAERLNALVLDVKCGKGAFYKCKESAGVLAKKMVAIGNGLGIKTVALLTRMDVPIGRNIGNALEVAEAIQCLHGNGPRDVIELVINLGGHLLYKCGKVTSLEEGCNLIKEKLDDESALRTFTQMIQEQGVEPEIAKKLCNKNTDVRTILPKAKYTTDVKSLHTGDTWVRVHHEQEVFPADLLEMLQKALDVKKESLDQIDGNMVIDVIS</sequence>